<feature type="region of interest" description="Disordered" evidence="1">
    <location>
        <begin position="1"/>
        <end position="24"/>
    </location>
</feature>
<feature type="compositionally biased region" description="Low complexity" evidence="1">
    <location>
        <begin position="13"/>
        <end position="23"/>
    </location>
</feature>
<feature type="compositionally biased region" description="Gly residues" evidence="1">
    <location>
        <begin position="1"/>
        <end position="12"/>
    </location>
</feature>
<dbReference type="Proteomes" id="UP000269289">
    <property type="component" value="Unassembled WGS sequence"/>
</dbReference>
<organism evidence="2 3">
    <name type="scientific">Cellulomonas triticagri</name>
    <dbReference type="NCBI Taxonomy" id="2483352"/>
    <lineage>
        <taxon>Bacteria</taxon>
        <taxon>Bacillati</taxon>
        <taxon>Actinomycetota</taxon>
        <taxon>Actinomycetes</taxon>
        <taxon>Micrococcales</taxon>
        <taxon>Cellulomonadaceae</taxon>
        <taxon>Cellulomonas</taxon>
    </lineage>
</organism>
<evidence type="ECO:0000256" key="1">
    <source>
        <dbReference type="SAM" id="MobiDB-lite"/>
    </source>
</evidence>
<sequence>MASGVGSPGRGAAGSASAPPESGVTDVTVLCSSVQARPADLVVRSGGEVVGETTALCSDAADPDADPVVTVLPDVPITGAWSFDLVPETTAATAVIVG</sequence>
<reference evidence="2 3" key="1">
    <citation type="submission" date="2018-10" db="EMBL/GenBank/DDBJ databases">
        <title>Isolation, diversity and antifungal activity of actinobacteria from wheat.</title>
        <authorList>
            <person name="Han C."/>
        </authorList>
    </citation>
    <scope>NUCLEOTIDE SEQUENCE [LARGE SCALE GENOMIC DNA]</scope>
    <source>
        <strain evidence="2 3">NEAU-YY56</strain>
    </source>
</reference>
<dbReference type="AlphaFoldDB" id="A0A3M2IUI3"/>
<evidence type="ECO:0000313" key="2">
    <source>
        <dbReference type="EMBL" id="RMI04779.1"/>
    </source>
</evidence>
<protein>
    <submittedName>
        <fullName evidence="2">Uncharacterized protein</fullName>
    </submittedName>
</protein>
<dbReference type="EMBL" id="RFFI01000131">
    <property type="protein sequence ID" value="RMI04779.1"/>
    <property type="molecule type" value="Genomic_DNA"/>
</dbReference>
<proteinExistence type="predicted"/>
<keyword evidence="3" id="KW-1185">Reference proteome</keyword>
<evidence type="ECO:0000313" key="3">
    <source>
        <dbReference type="Proteomes" id="UP000269289"/>
    </source>
</evidence>
<gene>
    <name evidence="2" type="ORF">EBM89_17670</name>
</gene>
<name>A0A3M2IUI3_9CELL</name>
<comment type="caution">
    <text evidence="2">The sequence shown here is derived from an EMBL/GenBank/DDBJ whole genome shotgun (WGS) entry which is preliminary data.</text>
</comment>
<accession>A0A3M2IUI3</accession>